<dbReference type="RefSeq" id="WP_245118604.1">
    <property type="nucleotide sequence ID" value="NZ_CP095061.1"/>
</dbReference>
<gene>
    <name evidence="1" type="ORF">MUN86_13945</name>
</gene>
<accession>A0ABY4G1D4</accession>
<evidence type="ECO:0000313" key="2">
    <source>
        <dbReference type="Proteomes" id="UP000830401"/>
    </source>
</evidence>
<organism evidence="1 2">
    <name type="scientific">Hymenobacter volaticus</name>
    <dbReference type="NCBI Taxonomy" id="2932254"/>
    <lineage>
        <taxon>Bacteria</taxon>
        <taxon>Pseudomonadati</taxon>
        <taxon>Bacteroidota</taxon>
        <taxon>Cytophagia</taxon>
        <taxon>Cytophagales</taxon>
        <taxon>Hymenobacteraceae</taxon>
        <taxon>Hymenobacter</taxon>
    </lineage>
</organism>
<sequence length="180" mass="21181">MNLDSEFRGLPVEEAVFYARLGLQLELFSLADISDWIDEVLLREDNPNEFFLGFYRILHTNKLEVPAYLKNLFPDVFFSVRPALCWLHRQLISGKWPMRQLIKSLYRLRTLVKADVEVGWIYGLAADYDRAVATTPEAMLEVEQDTDAFLACYQDYTFGNRSYWQSLDVLLEQRWANLRQ</sequence>
<keyword evidence="2" id="KW-1185">Reference proteome</keyword>
<protein>
    <recommendedName>
        <fullName evidence="3">DUF4375 domain-containing protein</fullName>
    </recommendedName>
</protein>
<proteinExistence type="predicted"/>
<dbReference type="Proteomes" id="UP000830401">
    <property type="component" value="Chromosome"/>
</dbReference>
<dbReference type="EMBL" id="CP095061">
    <property type="protein sequence ID" value="UOQ64673.1"/>
    <property type="molecule type" value="Genomic_DNA"/>
</dbReference>
<name>A0ABY4G1D4_9BACT</name>
<reference evidence="1" key="1">
    <citation type="submission" date="2022-04" db="EMBL/GenBank/DDBJ databases">
        <title>Hymenobacter sp. isolated from the air.</title>
        <authorList>
            <person name="Won M."/>
            <person name="Lee C.-M."/>
            <person name="Woen H.-Y."/>
            <person name="Kwon S.-W."/>
        </authorList>
    </citation>
    <scope>NUCLEOTIDE SEQUENCE</scope>
    <source>
        <strain evidence="1">5420S-77</strain>
    </source>
</reference>
<evidence type="ECO:0000313" key="1">
    <source>
        <dbReference type="EMBL" id="UOQ64673.1"/>
    </source>
</evidence>
<evidence type="ECO:0008006" key="3">
    <source>
        <dbReference type="Google" id="ProtNLM"/>
    </source>
</evidence>